<dbReference type="SUPFAM" id="SSF55785">
    <property type="entry name" value="PYP-like sensor domain (PAS domain)"/>
    <property type="match status" value="2"/>
</dbReference>
<reference evidence="10 11" key="2">
    <citation type="submission" date="2019-05" db="EMBL/GenBank/DDBJ databases">
        <authorList>
            <person name="Suflita J.M."/>
            <person name="Marks C.R."/>
        </authorList>
    </citation>
    <scope>NUCLEOTIDE SEQUENCE [LARGE SCALE GENOMIC DNA]</scope>
    <source>
        <strain evidence="10 11">ALDC</strain>
    </source>
</reference>
<organism evidence="10 11">
    <name type="scientific">Desulfoglaeba alkanexedens ALDC</name>
    <dbReference type="NCBI Taxonomy" id="980445"/>
    <lineage>
        <taxon>Bacteria</taxon>
        <taxon>Pseudomonadati</taxon>
        <taxon>Thermodesulfobacteriota</taxon>
        <taxon>Syntrophobacteria</taxon>
        <taxon>Syntrophobacterales</taxon>
        <taxon>Syntrophobacteraceae</taxon>
        <taxon>Desulfoglaeba</taxon>
    </lineage>
</organism>
<dbReference type="InterPro" id="IPR036097">
    <property type="entry name" value="HisK_dim/P_sf"/>
</dbReference>
<dbReference type="NCBIfam" id="TIGR00229">
    <property type="entry name" value="sensory_box"/>
    <property type="match status" value="2"/>
</dbReference>
<dbReference type="EMBL" id="CP040098">
    <property type="protein sequence ID" value="QCQ22311.1"/>
    <property type="molecule type" value="Genomic_DNA"/>
</dbReference>
<reference evidence="10 11" key="1">
    <citation type="submission" date="2019-05" db="EMBL/GenBank/DDBJ databases">
        <title>The Complete Genome Sequence of the n-alkane-degrading Desulfoglaeba alkanexedens ALDC reveals multiple alkylsuccinate synthase gene clusters.</title>
        <authorList>
            <person name="Callaghan A.V."/>
            <person name="Davidova I.A."/>
            <person name="Duncan K.E."/>
            <person name="Morris B."/>
            <person name="McInerney M.J."/>
        </authorList>
    </citation>
    <scope>NUCLEOTIDE SEQUENCE [LARGE SCALE GENOMIC DNA]</scope>
    <source>
        <strain evidence="10 11">ALDC</strain>
    </source>
</reference>
<dbReference type="SMART" id="SM00387">
    <property type="entry name" value="HATPase_c"/>
    <property type="match status" value="1"/>
</dbReference>
<keyword evidence="3 4" id="KW-0597">Phosphoprotein</keyword>
<dbReference type="EC" id="2.7.13.3" evidence="2"/>
<dbReference type="RefSeq" id="WP_137424379.1">
    <property type="nucleotide sequence ID" value="NZ_CP040098.1"/>
</dbReference>
<feature type="region of interest" description="Disordered" evidence="5">
    <location>
        <begin position="765"/>
        <end position="785"/>
    </location>
</feature>
<dbReference type="GO" id="GO:0000155">
    <property type="term" value="F:phosphorelay sensor kinase activity"/>
    <property type="evidence" value="ECO:0007669"/>
    <property type="project" value="InterPro"/>
</dbReference>
<feature type="domain" description="PAS" evidence="8">
    <location>
        <begin position="140"/>
        <end position="183"/>
    </location>
</feature>
<dbReference type="InterPro" id="IPR036890">
    <property type="entry name" value="HATPase_C_sf"/>
</dbReference>
<dbReference type="InterPro" id="IPR000014">
    <property type="entry name" value="PAS"/>
</dbReference>
<dbReference type="Pfam" id="PF02518">
    <property type="entry name" value="HATPase_c"/>
    <property type="match status" value="1"/>
</dbReference>
<keyword evidence="11" id="KW-1185">Reference proteome</keyword>
<feature type="domain" description="PAS" evidence="8">
    <location>
        <begin position="270"/>
        <end position="315"/>
    </location>
</feature>
<dbReference type="CDD" id="cd00130">
    <property type="entry name" value="PAS"/>
    <property type="match status" value="2"/>
</dbReference>
<dbReference type="InterPro" id="IPR004358">
    <property type="entry name" value="Sig_transdc_His_kin-like_C"/>
</dbReference>
<evidence type="ECO:0000256" key="2">
    <source>
        <dbReference type="ARBA" id="ARBA00012438"/>
    </source>
</evidence>
<dbReference type="Gene3D" id="1.10.287.130">
    <property type="match status" value="1"/>
</dbReference>
<evidence type="ECO:0000259" key="9">
    <source>
        <dbReference type="PROSITE" id="PS50113"/>
    </source>
</evidence>
<dbReference type="InterPro" id="IPR011006">
    <property type="entry name" value="CheY-like_superfamily"/>
</dbReference>
<evidence type="ECO:0000256" key="4">
    <source>
        <dbReference type="PROSITE-ProRule" id="PRU00169"/>
    </source>
</evidence>
<feature type="domain" description="PAC" evidence="9">
    <location>
        <begin position="340"/>
        <end position="391"/>
    </location>
</feature>
<dbReference type="SMART" id="SM00091">
    <property type="entry name" value="PAS"/>
    <property type="match status" value="2"/>
</dbReference>
<feature type="modified residue" description="4-aspartylphosphate" evidence="4">
    <location>
        <position position="700"/>
    </location>
</feature>
<dbReference type="Pfam" id="PF00072">
    <property type="entry name" value="Response_reg"/>
    <property type="match status" value="2"/>
</dbReference>
<dbReference type="AlphaFoldDB" id="A0A4V1ERP0"/>
<evidence type="ECO:0000313" key="10">
    <source>
        <dbReference type="EMBL" id="QCQ22311.1"/>
    </source>
</evidence>
<sequence>MSRLLRVLIVEDDTDDCELLLRELRCGGFDPAWKRVETAREFRESLEHESWEIILCDYKLPRFNAHEALQVLKDTARDIPCIVVSGTIGEETAVSLMKEGARDFIVKELTDRLNPAIERELKEAEVRRERNRAARALRDSEERYRGFFHNNHAVMLIIDPETGAIVDANPAACRYYGYAVSEIRSLNITGINQHPRQKVFEEMQKAKAKQRSHFFFTHRLAGGEIRPVEVYSGPVHINGKELVYSIVHDISERREAEKQLVESEARFRRLSQEFHALLDAIPDNLILLSPRMEVLWANRRAARLAGRDAADLMGEHCYTLWYQRSEPCAVCPVARSFESGAAEQDQIRTQDGRLWDVRTTPIKDEEGAVVSVVELARDITDQENMQIQLRQSRKMEALGTLAGGIAHDFNNILGIIVGYTEMARWQTTKGDAIWNKLEQVLMAADRAKDLVKQILAFSRHSEQKRRPVGAAEVAREAMKLLRSSLPATIEIRTAFRTESMILADPTQIHQLFMNLCANSAYAMQENGGILEVTLEDVELAENKVPPFSGIRPGRHVKLTFSDTGPGIDPEILDRVFDPFFTTKPPGQGTGLGLAVVHGIVKGHEGAIQLESVPGKGTCFHIFFPAIEAPAEIEPPAGAVFPGGSERILLVDDEPALAQAMKLMLERLGYRVVSKTSGLEALEAFKNRAEEAHRVDLVITDMTMPHVTGTELARQIMALRPGLPVILCTGFSEKVSPQKVKDMGIRGFLMKPVTIHDLAATVREALDDAKTGSEGRPREIPRRKSP</sequence>
<protein>
    <recommendedName>
        <fullName evidence="2">histidine kinase</fullName>
        <ecNumber evidence="2">2.7.13.3</ecNumber>
    </recommendedName>
</protein>
<dbReference type="SUPFAM" id="SSF52172">
    <property type="entry name" value="CheY-like"/>
    <property type="match status" value="2"/>
</dbReference>
<dbReference type="PROSITE" id="PS50112">
    <property type="entry name" value="PAS"/>
    <property type="match status" value="2"/>
</dbReference>
<evidence type="ECO:0000259" key="8">
    <source>
        <dbReference type="PROSITE" id="PS50112"/>
    </source>
</evidence>
<evidence type="ECO:0000313" key="11">
    <source>
        <dbReference type="Proteomes" id="UP000298602"/>
    </source>
</evidence>
<dbReference type="SUPFAM" id="SSF55874">
    <property type="entry name" value="ATPase domain of HSP90 chaperone/DNA topoisomerase II/histidine kinase"/>
    <property type="match status" value="1"/>
</dbReference>
<dbReference type="Gene3D" id="3.30.450.20">
    <property type="entry name" value="PAS domain"/>
    <property type="match status" value="2"/>
</dbReference>
<dbReference type="SUPFAM" id="SSF47384">
    <property type="entry name" value="Homodimeric domain of signal transducing histidine kinase"/>
    <property type="match status" value="1"/>
</dbReference>
<proteinExistence type="predicted"/>
<name>A0A4V1ERP0_9BACT</name>
<feature type="domain" description="Histidine kinase" evidence="6">
    <location>
        <begin position="404"/>
        <end position="627"/>
    </location>
</feature>
<dbReference type="CDD" id="cd00156">
    <property type="entry name" value="REC"/>
    <property type="match status" value="2"/>
</dbReference>
<dbReference type="Pfam" id="PF08448">
    <property type="entry name" value="PAS_4"/>
    <property type="match status" value="1"/>
</dbReference>
<dbReference type="InterPro" id="IPR003661">
    <property type="entry name" value="HisK_dim/P_dom"/>
</dbReference>
<dbReference type="Proteomes" id="UP000298602">
    <property type="component" value="Chromosome"/>
</dbReference>
<dbReference type="Gene3D" id="3.40.50.2300">
    <property type="match status" value="2"/>
</dbReference>
<dbReference type="SMART" id="SM00388">
    <property type="entry name" value="HisKA"/>
    <property type="match status" value="1"/>
</dbReference>
<dbReference type="PANTHER" id="PTHR43065:SF42">
    <property type="entry name" value="TWO-COMPONENT SENSOR PPRA"/>
    <property type="match status" value="1"/>
</dbReference>
<dbReference type="InterPro" id="IPR003594">
    <property type="entry name" value="HATPase_dom"/>
</dbReference>
<feature type="modified residue" description="4-aspartylphosphate" evidence="4">
    <location>
        <position position="57"/>
    </location>
</feature>
<comment type="catalytic activity">
    <reaction evidence="1">
        <text>ATP + protein L-histidine = ADP + protein N-phospho-L-histidine.</text>
        <dbReference type="EC" id="2.7.13.3"/>
    </reaction>
</comment>
<dbReference type="KEGG" id="dax:FDQ92_09150"/>
<dbReference type="InterPro" id="IPR005467">
    <property type="entry name" value="His_kinase_dom"/>
</dbReference>
<dbReference type="InterPro" id="IPR013656">
    <property type="entry name" value="PAS_4"/>
</dbReference>
<dbReference type="SMART" id="SM00448">
    <property type="entry name" value="REC"/>
    <property type="match status" value="2"/>
</dbReference>
<dbReference type="InterPro" id="IPR000700">
    <property type="entry name" value="PAS-assoc_C"/>
</dbReference>
<dbReference type="InterPro" id="IPR035965">
    <property type="entry name" value="PAS-like_dom_sf"/>
</dbReference>
<dbReference type="PROSITE" id="PS50113">
    <property type="entry name" value="PAC"/>
    <property type="match status" value="1"/>
</dbReference>
<dbReference type="PROSITE" id="PS50109">
    <property type="entry name" value="HIS_KIN"/>
    <property type="match status" value="1"/>
</dbReference>
<dbReference type="OrthoDB" id="5409350at2"/>
<evidence type="ECO:0000256" key="5">
    <source>
        <dbReference type="SAM" id="MobiDB-lite"/>
    </source>
</evidence>
<evidence type="ECO:0000256" key="1">
    <source>
        <dbReference type="ARBA" id="ARBA00000085"/>
    </source>
</evidence>
<evidence type="ECO:0000256" key="3">
    <source>
        <dbReference type="ARBA" id="ARBA00022553"/>
    </source>
</evidence>
<dbReference type="CDD" id="cd00082">
    <property type="entry name" value="HisKA"/>
    <property type="match status" value="1"/>
</dbReference>
<dbReference type="InterPro" id="IPR001789">
    <property type="entry name" value="Sig_transdc_resp-reg_receiver"/>
</dbReference>
<accession>A0A4V1ERP0</accession>
<evidence type="ECO:0000259" key="6">
    <source>
        <dbReference type="PROSITE" id="PS50109"/>
    </source>
</evidence>
<evidence type="ECO:0000259" key="7">
    <source>
        <dbReference type="PROSITE" id="PS50110"/>
    </source>
</evidence>
<gene>
    <name evidence="10" type="ORF">FDQ92_09150</name>
</gene>
<dbReference type="PROSITE" id="PS50110">
    <property type="entry name" value="RESPONSE_REGULATORY"/>
    <property type="match status" value="2"/>
</dbReference>
<dbReference type="PRINTS" id="PR00344">
    <property type="entry name" value="BCTRLSENSOR"/>
</dbReference>
<feature type="domain" description="Response regulatory" evidence="7">
    <location>
        <begin position="646"/>
        <end position="765"/>
    </location>
</feature>
<feature type="domain" description="Response regulatory" evidence="7">
    <location>
        <begin position="6"/>
        <end position="122"/>
    </location>
</feature>
<dbReference type="Pfam" id="PF13426">
    <property type="entry name" value="PAS_9"/>
    <property type="match status" value="1"/>
</dbReference>
<dbReference type="PANTHER" id="PTHR43065">
    <property type="entry name" value="SENSOR HISTIDINE KINASE"/>
    <property type="match status" value="1"/>
</dbReference>
<dbReference type="Gene3D" id="3.30.565.10">
    <property type="entry name" value="Histidine kinase-like ATPase, C-terminal domain"/>
    <property type="match status" value="1"/>
</dbReference>